<protein>
    <submittedName>
        <fullName evidence="2">Uncharacterized protein</fullName>
    </submittedName>
</protein>
<evidence type="ECO:0000313" key="3">
    <source>
        <dbReference type="Proteomes" id="UP001321542"/>
    </source>
</evidence>
<reference evidence="2 3" key="1">
    <citation type="journal article" date="2010" name="ChemBioChem">
        <title>Cloning and characterization of the biosynthetic gene cluster of 16-membered macrolide antibiotic FD-891: involvement of a dual functional cytochrome P450 monooxygenase catalyzing epoxidation and hydroxylation.</title>
        <authorList>
            <person name="Kudo F."/>
            <person name="Motegi A."/>
            <person name="Mizoue K."/>
            <person name="Eguchi T."/>
        </authorList>
    </citation>
    <scope>NUCLEOTIDE SEQUENCE [LARGE SCALE GENOMIC DNA]</scope>
    <source>
        <strain evidence="2 3">A-8890</strain>
    </source>
</reference>
<reference evidence="2 3" key="2">
    <citation type="journal article" date="2023" name="ChemBioChem">
        <title>Acyltransferase Domain Exchange between Two Independent Type I Polyketide Synthases in the Same Producer Strain of Macrolide Antibiotics.</title>
        <authorList>
            <person name="Kudo F."/>
            <person name="Kishikawa K."/>
            <person name="Tsuboi K."/>
            <person name="Kido T."/>
            <person name="Usui T."/>
            <person name="Hashimoto J."/>
            <person name="Shin-Ya K."/>
            <person name="Miyanaga A."/>
            <person name="Eguchi T."/>
        </authorList>
    </citation>
    <scope>NUCLEOTIDE SEQUENCE [LARGE SCALE GENOMIC DNA]</scope>
    <source>
        <strain evidence="2 3">A-8890</strain>
    </source>
</reference>
<accession>A0ABM7F1G5</accession>
<evidence type="ECO:0000256" key="1">
    <source>
        <dbReference type="SAM" id="MobiDB-lite"/>
    </source>
</evidence>
<proteinExistence type="predicted"/>
<feature type="region of interest" description="Disordered" evidence="1">
    <location>
        <begin position="24"/>
        <end position="58"/>
    </location>
</feature>
<dbReference type="RefSeq" id="WP_286247749.1">
    <property type="nucleotide sequence ID" value="NZ_AP018448.1"/>
</dbReference>
<keyword evidence="3" id="KW-1185">Reference proteome</keyword>
<name>A0ABM7F1G5_9ACTN</name>
<sequence>MFDLRTEAEMRLHSEKTARELALQKQREDGSVDAIAARTPSQAGEVPETDETSATEVE</sequence>
<feature type="compositionally biased region" description="Acidic residues" evidence="1">
    <location>
        <begin position="47"/>
        <end position="58"/>
    </location>
</feature>
<gene>
    <name evidence="2" type="ORF">SGFS_008910</name>
</gene>
<dbReference type="Proteomes" id="UP001321542">
    <property type="component" value="Chromosome"/>
</dbReference>
<organism evidence="2 3">
    <name type="scientific">Streptomyces graminofaciens</name>
    <dbReference type="NCBI Taxonomy" id="68212"/>
    <lineage>
        <taxon>Bacteria</taxon>
        <taxon>Bacillati</taxon>
        <taxon>Actinomycetota</taxon>
        <taxon>Actinomycetes</taxon>
        <taxon>Kitasatosporales</taxon>
        <taxon>Streptomycetaceae</taxon>
        <taxon>Streptomyces</taxon>
    </lineage>
</organism>
<evidence type="ECO:0000313" key="2">
    <source>
        <dbReference type="EMBL" id="BBC29597.1"/>
    </source>
</evidence>
<dbReference type="EMBL" id="AP018448">
    <property type="protein sequence ID" value="BBC29597.1"/>
    <property type="molecule type" value="Genomic_DNA"/>
</dbReference>